<reference evidence="13 14" key="1">
    <citation type="submission" date="2023-10" db="EMBL/GenBank/DDBJ databases">
        <title>Chromosome-scale genome assembly provides insights into flower coloration mechanisms of Canna indica.</title>
        <authorList>
            <person name="Li C."/>
        </authorList>
    </citation>
    <scope>NUCLEOTIDE SEQUENCE [LARGE SCALE GENOMIC DNA]</scope>
    <source>
        <tissue evidence="13">Flower</tissue>
    </source>
</reference>
<dbReference type="PROSITE" id="PS00466">
    <property type="entry name" value="ZF_TFIIS_1"/>
    <property type="match status" value="1"/>
</dbReference>
<dbReference type="SMART" id="SM00440">
    <property type="entry name" value="ZnF_C2C2"/>
    <property type="match status" value="1"/>
</dbReference>
<comment type="similarity">
    <text evidence="8">Belongs to the TFS-II family.</text>
</comment>
<organism evidence="13 14">
    <name type="scientific">Canna indica</name>
    <name type="common">Indian-shot</name>
    <dbReference type="NCBI Taxonomy" id="4628"/>
    <lineage>
        <taxon>Eukaryota</taxon>
        <taxon>Viridiplantae</taxon>
        <taxon>Streptophyta</taxon>
        <taxon>Embryophyta</taxon>
        <taxon>Tracheophyta</taxon>
        <taxon>Spermatophyta</taxon>
        <taxon>Magnoliopsida</taxon>
        <taxon>Liliopsida</taxon>
        <taxon>Zingiberales</taxon>
        <taxon>Cannaceae</taxon>
        <taxon>Canna</taxon>
    </lineage>
</organism>
<dbReference type="InterPro" id="IPR035441">
    <property type="entry name" value="TFIIS/LEDGF_dom_sf"/>
</dbReference>
<keyword evidence="8" id="KW-0804">Transcription</keyword>
<dbReference type="Pfam" id="PF08711">
    <property type="entry name" value="Med26"/>
    <property type="match status" value="1"/>
</dbReference>
<dbReference type="PANTHER" id="PTHR11477:SF0">
    <property type="entry name" value="IP08861P-RELATED"/>
    <property type="match status" value="1"/>
</dbReference>
<keyword evidence="14" id="KW-1185">Reference proteome</keyword>
<feature type="compositionally biased region" description="Basic and acidic residues" evidence="9">
    <location>
        <begin position="110"/>
        <end position="120"/>
    </location>
</feature>
<dbReference type="InterPro" id="IPR017923">
    <property type="entry name" value="TFIIS_N"/>
</dbReference>
<dbReference type="InterPro" id="IPR035100">
    <property type="entry name" value="TF_IIS-typ"/>
</dbReference>
<proteinExistence type="inferred from homology"/>
<keyword evidence="5 7" id="KW-0539">Nucleus</keyword>
<dbReference type="PIRSF" id="PIRSF006704">
    <property type="entry name" value="TF_IIS"/>
    <property type="match status" value="1"/>
</dbReference>
<dbReference type="Gene3D" id="1.10.472.30">
    <property type="entry name" value="Transcription elongation factor S-II, central domain"/>
    <property type="match status" value="1"/>
</dbReference>
<evidence type="ECO:0000259" key="12">
    <source>
        <dbReference type="PROSITE" id="PS51321"/>
    </source>
</evidence>
<dbReference type="InterPro" id="IPR006289">
    <property type="entry name" value="TFSII"/>
</dbReference>
<dbReference type="GO" id="GO:0003677">
    <property type="term" value="F:DNA binding"/>
    <property type="evidence" value="ECO:0007669"/>
    <property type="project" value="UniProtKB-KW"/>
</dbReference>
<dbReference type="Pfam" id="PF01096">
    <property type="entry name" value="Zn_ribbon_TFIIS"/>
    <property type="match status" value="1"/>
</dbReference>
<dbReference type="Proteomes" id="UP001327560">
    <property type="component" value="Chromosome 8"/>
</dbReference>
<dbReference type="InterPro" id="IPR003618">
    <property type="entry name" value="TFIIS_cen_dom"/>
</dbReference>
<dbReference type="InterPro" id="IPR036575">
    <property type="entry name" value="TFIIS_cen_dom_sf"/>
</dbReference>
<dbReference type="SUPFAM" id="SSF46942">
    <property type="entry name" value="Elongation factor TFIIS domain 2"/>
    <property type="match status" value="1"/>
</dbReference>
<dbReference type="CDD" id="cd13749">
    <property type="entry name" value="Zn-ribbon_TFIIS"/>
    <property type="match status" value="1"/>
</dbReference>
<evidence type="ECO:0000256" key="3">
    <source>
        <dbReference type="ARBA" id="ARBA00022771"/>
    </source>
</evidence>
<dbReference type="GO" id="GO:0008270">
    <property type="term" value="F:zinc ion binding"/>
    <property type="evidence" value="ECO:0007669"/>
    <property type="project" value="UniProtKB-UniRule"/>
</dbReference>
<dbReference type="InterPro" id="IPR001222">
    <property type="entry name" value="Znf_TFIIS"/>
</dbReference>
<gene>
    <name evidence="13" type="ORF">Cni_G25115</name>
</gene>
<dbReference type="FunFam" id="2.20.25.10:FF:000001">
    <property type="entry name" value="Probable Transcription elongation factor S-II"/>
    <property type="match status" value="1"/>
</dbReference>
<evidence type="ECO:0000259" key="10">
    <source>
        <dbReference type="PROSITE" id="PS51133"/>
    </source>
</evidence>
<keyword evidence="8" id="KW-0805">Transcription regulation</keyword>
<evidence type="ECO:0000313" key="14">
    <source>
        <dbReference type="Proteomes" id="UP001327560"/>
    </source>
</evidence>
<feature type="domain" description="TFIIS N-terminal" evidence="11">
    <location>
        <begin position="10"/>
        <end position="85"/>
    </location>
</feature>
<comment type="subcellular location">
    <subcellularLocation>
        <location evidence="1 7 8">Nucleus</location>
    </subcellularLocation>
</comment>
<evidence type="ECO:0000256" key="1">
    <source>
        <dbReference type="ARBA" id="ARBA00004123"/>
    </source>
</evidence>
<feature type="region of interest" description="Disordered" evidence="9">
    <location>
        <begin position="110"/>
        <end position="130"/>
    </location>
</feature>
<protein>
    <recommendedName>
        <fullName evidence="8">Transcription elongation factor</fullName>
    </recommendedName>
</protein>
<keyword evidence="2 8" id="KW-0479">Metal-binding</keyword>
<dbReference type="AlphaFoldDB" id="A0AAQ3L0D0"/>
<accession>A0AAQ3L0D0</accession>
<keyword evidence="4 8" id="KW-0862">Zinc</keyword>
<dbReference type="GO" id="GO:0005634">
    <property type="term" value="C:nucleus"/>
    <property type="evidence" value="ECO:0007669"/>
    <property type="project" value="UniProtKB-SubCell"/>
</dbReference>
<evidence type="ECO:0000256" key="4">
    <source>
        <dbReference type="ARBA" id="ARBA00022833"/>
    </source>
</evidence>
<evidence type="ECO:0000256" key="7">
    <source>
        <dbReference type="PROSITE-ProRule" id="PRU00649"/>
    </source>
</evidence>
<evidence type="ECO:0000256" key="9">
    <source>
        <dbReference type="SAM" id="MobiDB-lite"/>
    </source>
</evidence>
<dbReference type="InterPro" id="IPR003617">
    <property type="entry name" value="TFIIS/CRSP70_N_sub"/>
</dbReference>
<keyword evidence="3 6" id="KW-0863">Zinc-finger</keyword>
<name>A0AAQ3L0D0_9LILI</name>
<dbReference type="CDD" id="cd00183">
    <property type="entry name" value="TFIIS_I"/>
    <property type="match status" value="1"/>
</dbReference>
<dbReference type="SUPFAM" id="SSF57783">
    <property type="entry name" value="Zinc beta-ribbon"/>
    <property type="match status" value="1"/>
</dbReference>
<sequence length="384" mass="43526">MEKELLETFEAAKKAADRVEDGDPSEVDRCVDALQRLKKMPVTTKDLVATQVGKRLRSLTKHSQAKIQTVATDLLQFWKDVVLQEASKVKRNLDTPQERNLLKVERKTEQAVKVKDERNSKTGSNEGNIVPMPKCAEVKFEGQNEKVSKSESVKLEKANSVKFEKMRNRVTNNLDANPKVKKEGPMSEKPASGVVSLKLTSMAKCNNPPRDKLREILAEAFSRVSKETLESNVYEVRNLQDEVDACDPIRVAVYVESALFEKLGPSTGAHKQKYRSIMFNLKDSNNKDFRRRVLLGQVKPQEIVDLAPEDMASDERKLSNKQIKDKALFDCERGGAPKATTDQFKCGRCGQRKTTYYQMQTRSADEPMTTFVTCVNCNNHWKFC</sequence>
<evidence type="ECO:0000256" key="8">
    <source>
        <dbReference type="RuleBase" id="RU368078"/>
    </source>
</evidence>
<dbReference type="Gene3D" id="2.20.25.10">
    <property type="match status" value="1"/>
</dbReference>
<evidence type="ECO:0000256" key="5">
    <source>
        <dbReference type="ARBA" id="ARBA00023242"/>
    </source>
</evidence>
<evidence type="ECO:0000256" key="2">
    <source>
        <dbReference type="ARBA" id="ARBA00022723"/>
    </source>
</evidence>
<evidence type="ECO:0000256" key="6">
    <source>
        <dbReference type="PROSITE-ProRule" id="PRU00472"/>
    </source>
</evidence>
<dbReference type="PROSITE" id="PS51133">
    <property type="entry name" value="ZF_TFIIS_2"/>
    <property type="match status" value="1"/>
</dbReference>
<dbReference type="SMART" id="SM00509">
    <property type="entry name" value="TFS2N"/>
    <property type="match status" value="1"/>
</dbReference>
<dbReference type="Gene3D" id="1.20.930.10">
    <property type="entry name" value="Conserved domain common to transcription factors TFIIS, elongin A, CRSP70"/>
    <property type="match status" value="1"/>
</dbReference>
<feature type="domain" description="TFIIS central" evidence="12">
    <location>
        <begin position="209"/>
        <end position="339"/>
    </location>
</feature>
<dbReference type="NCBIfam" id="TIGR01385">
    <property type="entry name" value="TFSII"/>
    <property type="match status" value="1"/>
</dbReference>
<dbReference type="PROSITE" id="PS51319">
    <property type="entry name" value="TFIIS_N"/>
    <property type="match status" value="1"/>
</dbReference>
<feature type="domain" description="TFIIS-type" evidence="10">
    <location>
        <begin position="342"/>
        <end position="382"/>
    </location>
</feature>
<keyword evidence="8" id="KW-0238">DNA-binding</keyword>
<comment type="function">
    <text evidence="8">Necessary for efficient RNA polymerase II transcription elongation past template-encoded arresting sites.</text>
</comment>
<dbReference type="EMBL" id="CP136897">
    <property type="protein sequence ID" value="WOL16328.1"/>
    <property type="molecule type" value="Genomic_DNA"/>
</dbReference>
<evidence type="ECO:0000313" key="13">
    <source>
        <dbReference type="EMBL" id="WOL16328.1"/>
    </source>
</evidence>
<dbReference type="SMART" id="SM00510">
    <property type="entry name" value="TFS2M"/>
    <property type="match status" value="1"/>
</dbReference>
<dbReference type="PROSITE" id="PS51321">
    <property type="entry name" value="TFIIS_CENTRAL"/>
    <property type="match status" value="1"/>
</dbReference>
<dbReference type="Pfam" id="PF07500">
    <property type="entry name" value="TFIIS_M"/>
    <property type="match status" value="1"/>
</dbReference>
<dbReference type="SUPFAM" id="SSF47676">
    <property type="entry name" value="Conserved domain common to transcription factors TFIIS, elongin A, CRSP70"/>
    <property type="match status" value="1"/>
</dbReference>
<dbReference type="GO" id="GO:0006368">
    <property type="term" value="P:transcription elongation by RNA polymerase II"/>
    <property type="evidence" value="ECO:0007669"/>
    <property type="project" value="InterPro"/>
</dbReference>
<dbReference type="PANTHER" id="PTHR11477">
    <property type="entry name" value="TRANSCRIPTION FACTOR S-II ZINC FINGER DOMAIN-CONTAINING PROTEIN"/>
    <property type="match status" value="1"/>
</dbReference>
<evidence type="ECO:0000259" key="11">
    <source>
        <dbReference type="PROSITE" id="PS51319"/>
    </source>
</evidence>